<dbReference type="Proteomes" id="UP000053890">
    <property type="component" value="Unassembled WGS sequence"/>
</dbReference>
<dbReference type="OMA" id="AATPRIM"/>
<dbReference type="AlphaFoldDB" id="A0A194S9B7"/>
<protein>
    <submittedName>
        <fullName evidence="2">Uncharacterized protein</fullName>
    </submittedName>
</protein>
<dbReference type="STRING" id="578459.A0A194S9B7"/>
<sequence>MAGTKARPPPDSSLSHQDRDKLAVVIHDLAPPLILDQPLSTPLAPGPTLRRALAPDAPLASVSTLRACISEASTSALLASALDFANNDLDSARLLNDTDDFQRTVERLLDQLDHHHDDAPSSPKRVKRDDDADTQPPTKTRRYMLHRTLATGVDLFTSSAILSDAELETLAALDDTDLVAVHPSVPSPSSAPPIPSLGDASPAPPAPAFPPHVPPAARAGRAPGLRLERLEPTSATHPSRQPTALLSYPSPFLSSLAPTHDSTCATEPYTRTASRALGALRARRAEERLAAGREGGLTRDERDALSGVGIDVDGVVRVLEGEEVAEEGVEARLGRNAELIAQVGRAQVVRLRRAARARPALAAAAGGAARADAGEEARKEEQEDEEEGLTKAGRQEKEDAAALLSSLTSLLSAHSSTRTLASSSCSSALDSASKTPSLLPPRTTLRTLTPLLLAARTSPGDAAYAGTLDEVNYRALREGQLAGAPAGEGAADEHVADLKVEG</sequence>
<feature type="compositionally biased region" description="Pro residues" evidence="1">
    <location>
        <begin position="185"/>
        <end position="195"/>
    </location>
</feature>
<keyword evidence="3" id="KW-1185">Reference proteome</keyword>
<proteinExistence type="predicted"/>
<dbReference type="GeneID" id="28976632"/>
<accession>A0A194S9B7</accession>
<name>A0A194S9B7_RHOGW</name>
<feature type="compositionally biased region" description="Basic and acidic residues" evidence="1">
    <location>
        <begin position="372"/>
        <end position="381"/>
    </location>
</feature>
<gene>
    <name evidence="2" type="ORF">RHOBADRAFT_52133</name>
</gene>
<feature type="region of interest" description="Disordered" evidence="1">
    <location>
        <begin position="362"/>
        <end position="396"/>
    </location>
</feature>
<evidence type="ECO:0000256" key="1">
    <source>
        <dbReference type="SAM" id="MobiDB-lite"/>
    </source>
</evidence>
<evidence type="ECO:0000313" key="2">
    <source>
        <dbReference type="EMBL" id="KPV77192.1"/>
    </source>
</evidence>
<reference evidence="2 3" key="1">
    <citation type="journal article" date="2015" name="Front. Microbiol.">
        <title>Genome sequence of the plant growth promoting endophytic yeast Rhodotorula graminis WP1.</title>
        <authorList>
            <person name="Firrincieli A."/>
            <person name="Otillar R."/>
            <person name="Salamov A."/>
            <person name="Schmutz J."/>
            <person name="Khan Z."/>
            <person name="Redman R.S."/>
            <person name="Fleck N.D."/>
            <person name="Lindquist E."/>
            <person name="Grigoriev I.V."/>
            <person name="Doty S.L."/>
        </authorList>
    </citation>
    <scope>NUCLEOTIDE SEQUENCE [LARGE SCALE GENOMIC DNA]</scope>
    <source>
        <strain evidence="2 3">WP1</strain>
    </source>
</reference>
<feature type="compositionally biased region" description="Pro residues" evidence="1">
    <location>
        <begin position="202"/>
        <end position="214"/>
    </location>
</feature>
<evidence type="ECO:0000313" key="3">
    <source>
        <dbReference type="Proteomes" id="UP000053890"/>
    </source>
</evidence>
<feature type="region of interest" description="Disordered" evidence="1">
    <location>
        <begin position="111"/>
        <end position="142"/>
    </location>
</feature>
<feature type="compositionally biased region" description="Low complexity" evidence="1">
    <location>
        <begin position="362"/>
        <end position="371"/>
    </location>
</feature>
<organism evidence="2 3">
    <name type="scientific">Rhodotorula graminis (strain WP1)</name>
    <dbReference type="NCBI Taxonomy" id="578459"/>
    <lineage>
        <taxon>Eukaryota</taxon>
        <taxon>Fungi</taxon>
        <taxon>Dikarya</taxon>
        <taxon>Basidiomycota</taxon>
        <taxon>Pucciniomycotina</taxon>
        <taxon>Microbotryomycetes</taxon>
        <taxon>Sporidiobolales</taxon>
        <taxon>Sporidiobolaceae</taxon>
        <taxon>Rhodotorula</taxon>
    </lineage>
</organism>
<dbReference type="RefSeq" id="XP_018273241.1">
    <property type="nucleotide sequence ID" value="XM_018416184.1"/>
</dbReference>
<feature type="region of interest" description="Disordered" evidence="1">
    <location>
        <begin position="183"/>
        <end position="219"/>
    </location>
</feature>
<dbReference type="OrthoDB" id="2530497at2759"/>
<dbReference type="EMBL" id="KQ474075">
    <property type="protein sequence ID" value="KPV77192.1"/>
    <property type="molecule type" value="Genomic_DNA"/>
</dbReference>